<dbReference type="Proteomes" id="UP000694308">
    <property type="component" value="Unassembled WGS sequence"/>
</dbReference>
<evidence type="ECO:0008006" key="4">
    <source>
        <dbReference type="Google" id="ProtNLM"/>
    </source>
</evidence>
<reference evidence="2" key="1">
    <citation type="submission" date="2020-12" db="EMBL/GenBank/DDBJ databases">
        <title>Clostridium thailandense sp. nov., a novel acetogenic bacterium isolated from peat land soil in Thailand.</title>
        <authorList>
            <person name="Chaikitkaew S."/>
            <person name="Birkeland N.K."/>
        </authorList>
    </citation>
    <scope>NUCLEOTIDE SEQUENCE</scope>
    <source>
        <strain evidence="2">PL3</strain>
    </source>
</reference>
<dbReference type="EMBL" id="JAEEGC010000049">
    <property type="protein sequence ID" value="MBV7273536.1"/>
    <property type="molecule type" value="Genomic_DNA"/>
</dbReference>
<comment type="caution">
    <text evidence="2">The sequence shown here is derived from an EMBL/GenBank/DDBJ whole genome shotgun (WGS) entry which is preliminary data.</text>
</comment>
<name>A0A949TU82_9CLOT</name>
<proteinExistence type="predicted"/>
<protein>
    <recommendedName>
        <fullName evidence="4">Lipoprotein</fullName>
    </recommendedName>
</protein>
<dbReference type="PROSITE" id="PS51257">
    <property type="entry name" value="PROKAR_LIPOPROTEIN"/>
    <property type="match status" value="1"/>
</dbReference>
<evidence type="ECO:0000313" key="3">
    <source>
        <dbReference type="Proteomes" id="UP000694308"/>
    </source>
</evidence>
<accession>A0A949TU82</accession>
<evidence type="ECO:0000313" key="2">
    <source>
        <dbReference type="EMBL" id="MBV7273536.1"/>
    </source>
</evidence>
<dbReference type="AlphaFoldDB" id="A0A949TU82"/>
<feature type="chain" id="PRO_5037441568" description="Lipoprotein" evidence="1">
    <location>
        <begin position="22"/>
        <end position="405"/>
    </location>
</feature>
<keyword evidence="1" id="KW-0732">Signal</keyword>
<feature type="signal peptide" evidence="1">
    <location>
        <begin position="1"/>
        <end position="21"/>
    </location>
</feature>
<gene>
    <name evidence="2" type="ORF">I6U48_11510</name>
</gene>
<sequence length="405" mass="46162">MKKGLLSFFIVSSLFFSSCMGYSTPTGLIKAPQINTGDSNTQDLKAIVQNFLPKDSVLLAQNDLVSGKPMLNLDLDNDGANEIIAFFKIQDKFEKGFIVLKKKNNNWSKIFEKKQECNSISKSDFINIVDKDTKSLLVGFLISGNSGAQYYYYTLKDGKIKESSLGWWKQFEILNTPQQNNKGFVFAAMSRGTGNIENWDVVSLNGEEICRDEDDYPSYGSKIIDYYNNLLQQYKDKVSPMSGLAWYNLIDAQVKSNKLKEALTSLDNFNKIVGTDTTSFEIVSQDKFKFLQGKAFSKLKRYEEASAIFNDLQTKYEENLSNLTKKNDKNSLYLIKAAKLDLLNIYFEKYKIEGALKENDKINELKAKALNLNILQDYNKNNGEDIIYNELDINTAKLQLEKLKQ</sequence>
<dbReference type="RefSeq" id="WP_218320606.1">
    <property type="nucleotide sequence ID" value="NZ_JAEEGC010000049.1"/>
</dbReference>
<keyword evidence="3" id="KW-1185">Reference proteome</keyword>
<evidence type="ECO:0000256" key="1">
    <source>
        <dbReference type="SAM" id="SignalP"/>
    </source>
</evidence>
<organism evidence="2 3">
    <name type="scientific">Clostridium thailandense</name>
    <dbReference type="NCBI Taxonomy" id="2794346"/>
    <lineage>
        <taxon>Bacteria</taxon>
        <taxon>Bacillati</taxon>
        <taxon>Bacillota</taxon>
        <taxon>Clostridia</taxon>
        <taxon>Eubacteriales</taxon>
        <taxon>Clostridiaceae</taxon>
        <taxon>Clostridium</taxon>
    </lineage>
</organism>